<organism evidence="1">
    <name type="scientific">marine sediment metagenome</name>
    <dbReference type="NCBI Taxonomy" id="412755"/>
    <lineage>
        <taxon>unclassified sequences</taxon>
        <taxon>metagenomes</taxon>
        <taxon>ecological metagenomes</taxon>
    </lineage>
</organism>
<dbReference type="AlphaFoldDB" id="X0V419"/>
<accession>X0V419</accession>
<gene>
    <name evidence="1" type="ORF">S01H1_37539</name>
</gene>
<proteinExistence type="predicted"/>
<protein>
    <submittedName>
        <fullName evidence="1">Uncharacterized protein</fullName>
    </submittedName>
</protein>
<evidence type="ECO:0000313" key="1">
    <source>
        <dbReference type="EMBL" id="GAG12850.1"/>
    </source>
</evidence>
<comment type="caution">
    <text evidence="1">The sequence shown here is derived from an EMBL/GenBank/DDBJ whole genome shotgun (WGS) entry which is preliminary data.</text>
</comment>
<name>X0V419_9ZZZZ</name>
<feature type="non-terminal residue" evidence="1">
    <location>
        <position position="1"/>
    </location>
</feature>
<reference evidence="1" key="1">
    <citation type="journal article" date="2014" name="Front. Microbiol.">
        <title>High frequency of phylogenetically diverse reductive dehalogenase-homologous genes in deep subseafloor sedimentary metagenomes.</title>
        <authorList>
            <person name="Kawai M."/>
            <person name="Futagami T."/>
            <person name="Toyoda A."/>
            <person name="Takaki Y."/>
            <person name="Nishi S."/>
            <person name="Hori S."/>
            <person name="Arai W."/>
            <person name="Tsubouchi T."/>
            <person name="Morono Y."/>
            <person name="Uchiyama I."/>
            <person name="Ito T."/>
            <person name="Fujiyama A."/>
            <person name="Inagaki F."/>
            <person name="Takami H."/>
        </authorList>
    </citation>
    <scope>NUCLEOTIDE SEQUENCE</scope>
    <source>
        <strain evidence="1">Expedition CK06-06</strain>
    </source>
</reference>
<sequence length="53" mass="6446">PENKMLKDLLERAKKIVATEKNKEIALRDLRFVRQYNFRQLSFVSDILTRRPR</sequence>
<dbReference type="EMBL" id="BARS01023587">
    <property type="protein sequence ID" value="GAG12850.1"/>
    <property type="molecule type" value="Genomic_DNA"/>
</dbReference>